<dbReference type="SUPFAM" id="SSF52743">
    <property type="entry name" value="Subtilisin-like"/>
    <property type="match status" value="1"/>
</dbReference>
<dbReference type="EMBL" id="FNIX01000037">
    <property type="protein sequence ID" value="SDP98211.1"/>
    <property type="molecule type" value="Genomic_DNA"/>
</dbReference>
<keyword evidence="6" id="KW-0472">Membrane</keyword>
<dbReference type="InterPro" id="IPR000209">
    <property type="entry name" value="Peptidase_S8/S53_dom"/>
</dbReference>
<dbReference type="STRING" id="641025.SAMN05421507_1372"/>
<proteinExistence type="inferred from homology"/>
<dbReference type="AlphaFoldDB" id="A0A1H0X5I3"/>
<evidence type="ECO:0000256" key="3">
    <source>
        <dbReference type="ARBA" id="ARBA00022801"/>
    </source>
</evidence>
<dbReference type="InterPro" id="IPR015500">
    <property type="entry name" value="Peptidase_S8_subtilisin-rel"/>
</dbReference>
<evidence type="ECO:0000256" key="4">
    <source>
        <dbReference type="ARBA" id="ARBA00022825"/>
    </source>
</evidence>
<evidence type="ECO:0000256" key="5">
    <source>
        <dbReference type="PROSITE-ProRule" id="PRU01240"/>
    </source>
</evidence>
<evidence type="ECO:0000256" key="7">
    <source>
        <dbReference type="SAM" id="SignalP"/>
    </source>
</evidence>
<evidence type="ECO:0000313" key="9">
    <source>
        <dbReference type="EMBL" id="SDP98211.1"/>
    </source>
</evidence>
<evidence type="ECO:0000256" key="2">
    <source>
        <dbReference type="ARBA" id="ARBA00022670"/>
    </source>
</evidence>
<keyword evidence="6" id="KW-1133">Transmembrane helix</keyword>
<feature type="signal peptide" evidence="7">
    <location>
        <begin position="1"/>
        <end position="22"/>
    </location>
</feature>
<dbReference type="Gene3D" id="3.40.50.200">
    <property type="entry name" value="Peptidase S8/S53 domain"/>
    <property type="match status" value="1"/>
</dbReference>
<keyword evidence="6" id="KW-0812">Transmembrane</keyword>
<dbReference type="PANTHER" id="PTHR43806:SF11">
    <property type="entry name" value="CEREVISIN-RELATED"/>
    <property type="match status" value="1"/>
</dbReference>
<sequence>MRRQLAAACVVFTLAANGGVAAAEEKDLPQIPQALKAGQQCTATSGKTVTDVPWQLPYLGADRVWPMSRGNGVQVAVVDTGVDQSVVPGDVSGEAGADCVGHGTVLASLIAYKSAKDGGLSGLAPGARVLAVRGTDKTGAATAASIATGIDAAVGAGSRIICVGAVTADGAPVLREAVDRAIAAGALVVAAAGPDVTSAGNVPPGPYFPAALPGVLSVTAIGPDGKTSGKPEIKIVHGTLAAPGLLVMGTGPGGGQVVGVGPAFAAAQVAAAAALVKSYRPESSAGELARRLRGTAYPQSGADVIDPLAAIMAGTAGGAVAARREPLVVKALPDFGATRGAAWAMAGGVVLLVCLLGALAVVVPRGRRRGWRPGPAKS</sequence>
<dbReference type="PANTHER" id="PTHR43806">
    <property type="entry name" value="PEPTIDASE S8"/>
    <property type="match status" value="1"/>
</dbReference>
<keyword evidence="2" id="KW-0645">Protease</keyword>
<gene>
    <name evidence="9" type="ORF">SAMN05421507_1372</name>
</gene>
<dbReference type="GO" id="GO:0004252">
    <property type="term" value="F:serine-type endopeptidase activity"/>
    <property type="evidence" value="ECO:0007669"/>
    <property type="project" value="InterPro"/>
</dbReference>
<dbReference type="RefSeq" id="WP_281199894.1">
    <property type="nucleotide sequence ID" value="NZ_FNIX01000037.1"/>
</dbReference>
<comment type="caution">
    <text evidence="5">Lacks conserved residue(s) required for the propagation of feature annotation.</text>
</comment>
<dbReference type="Pfam" id="PF00082">
    <property type="entry name" value="Peptidase_S8"/>
    <property type="match status" value="1"/>
</dbReference>
<comment type="similarity">
    <text evidence="1 5">Belongs to the peptidase S8 family.</text>
</comment>
<feature type="transmembrane region" description="Helical" evidence="6">
    <location>
        <begin position="341"/>
        <end position="363"/>
    </location>
</feature>
<keyword evidence="3" id="KW-0378">Hydrolase</keyword>
<organism evidence="9 10">
    <name type="scientific">Lentzea jiangxiensis</name>
    <dbReference type="NCBI Taxonomy" id="641025"/>
    <lineage>
        <taxon>Bacteria</taxon>
        <taxon>Bacillati</taxon>
        <taxon>Actinomycetota</taxon>
        <taxon>Actinomycetes</taxon>
        <taxon>Pseudonocardiales</taxon>
        <taxon>Pseudonocardiaceae</taxon>
        <taxon>Lentzea</taxon>
    </lineage>
</organism>
<keyword evidence="10" id="KW-1185">Reference proteome</keyword>
<evidence type="ECO:0000256" key="1">
    <source>
        <dbReference type="ARBA" id="ARBA00011073"/>
    </source>
</evidence>
<evidence type="ECO:0000259" key="8">
    <source>
        <dbReference type="Pfam" id="PF00082"/>
    </source>
</evidence>
<keyword evidence="7" id="KW-0732">Signal</keyword>
<feature type="chain" id="PRO_5038988373" evidence="7">
    <location>
        <begin position="23"/>
        <end position="378"/>
    </location>
</feature>
<dbReference type="GO" id="GO:0006508">
    <property type="term" value="P:proteolysis"/>
    <property type="evidence" value="ECO:0007669"/>
    <property type="project" value="UniProtKB-KW"/>
</dbReference>
<keyword evidence="4" id="KW-0720">Serine protease</keyword>
<name>A0A1H0X5I3_9PSEU</name>
<protein>
    <submittedName>
        <fullName evidence="9">Subtilase family protein</fullName>
    </submittedName>
</protein>
<dbReference type="PRINTS" id="PR00723">
    <property type="entry name" value="SUBTILISIN"/>
</dbReference>
<accession>A0A1H0X5I3</accession>
<reference evidence="10" key="1">
    <citation type="submission" date="2016-10" db="EMBL/GenBank/DDBJ databases">
        <authorList>
            <person name="Varghese N."/>
            <person name="Submissions S."/>
        </authorList>
    </citation>
    <scope>NUCLEOTIDE SEQUENCE [LARGE SCALE GENOMIC DNA]</scope>
    <source>
        <strain evidence="10">CGMCC 4.6609</strain>
    </source>
</reference>
<evidence type="ECO:0000256" key="6">
    <source>
        <dbReference type="SAM" id="Phobius"/>
    </source>
</evidence>
<dbReference type="PROSITE" id="PS51892">
    <property type="entry name" value="SUBTILASE"/>
    <property type="match status" value="1"/>
</dbReference>
<dbReference type="Proteomes" id="UP000199691">
    <property type="component" value="Unassembled WGS sequence"/>
</dbReference>
<evidence type="ECO:0000313" key="10">
    <source>
        <dbReference type="Proteomes" id="UP000199691"/>
    </source>
</evidence>
<feature type="domain" description="Peptidase S8/S53" evidence="8">
    <location>
        <begin position="70"/>
        <end position="296"/>
    </location>
</feature>
<dbReference type="InterPro" id="IPR050131">
    <property type="entry name" value="Peptidase_S8_subtilisin-like"/>
</dbReference>
<dbReference type="InterPro" id="IPR036852">
    <property type="entry name" value="Peptidase_S8/S53_dom_sf"/>
</dbReference>